<dbReference type="Pfam" id="PF01462">
    <property type="entry name" value="LRRNT"/>
    <property type="match status" value="1"/>
</dbReference>
<feature type="domain" description="LRRCT" evidence="16">
    <location>
        <begin position="197"/>
        <end position="250"/>
    </location>
</feature>
<dbReference type="PANTHER" id="PTHR24369">
    <property type="entry name" value="ANTIGEN BSP, PUTATIVE-RELATED"/>
    <property type="match status" value="1"/>
</dbReference>
<dbReference type="PROSITE" id="PS51450">
    <property type="entry name" value="LRR"/>
    <property type="match status" value="4"/>
</dbReference>
<evidence type="ECO:0000256" key="8">
    <source>
        <dbReference type="ARBA" id="ARBA00022989"/>
    </source>
</evidence>
<evidence type="ECO:0000256" key="13">
    <source>
        <dbReference type="SAM" id="MobiDB-lite"/>
    </source>
</evidence>
<dbReference type="EMBL" id="BEZZ01000294">
    <property type="protein sequence ID" value="GCC30280.1"/>
    <property type="molecule type" value="Genomic_DNA"/>
</dbReference>
<evidence type="ECO:0000259" key="15">
    <source>
        <dbReference type="SMART" id="SM00013"/>
    </source>
</evidence>
<evidence type="ECO:0000256" key="1">
    <source>
        <dbReference type="ARBA" id="ARBA00004162"/>
    </source>
</evidence>
<keyword evidence="4" id="KW-0433">Leucine-rich repeat</keyword>
<evidence type="ECO:0000259" key="16">
    <source>
        <dbReference type="SMART" id="SM00082"/>
    </source>
</evidence>
<gene>
    <name evidence="17" type="ORF">chiPu_0008728</name>
</gene>
<feature type="region of interest" description="Disordered" evidence="13">
    <location>
        <begin position="345"/>
        <end position="364"/>
    </location>
</feature>
<evidence type="ECO:0000256" key="11">
    <source>
        <dbReference type="ARBA" id="ARBA00023157"/>
    </source>
</evidence>
<keyword evidence="11" id="KW-1015">Disulfide bond</keyword>
<dbReference type="InterPro" id="IPR000483">
    <property type="entry name" value="Cys-rich_flank_reg_C"/>
</dbReference>
<dbReference type="GO" id="GO:0005886">
    <property type="term" value="C:plasma membrane"/>
    <property type="evidence" value="ECO:0007669"/>
    <property type="project" value="UniProtKB-SubCell"/>
</dbReference>
<accession>A0A401SIW8</accession>
<evidence type="ECO:0000256" key="5">
    <source>
        <dbReference type="ARBA" id="ARBA00022692"/>
    </source>
</evidence>
<protein>
    <recommendedName>
        <fullName evidence="19">LRRCT domain-containing protein</fullName>
    </recommendedName>
</protein>
<dbReference type="InterPro" id="IPR003591">
    <property type="entry name" value="Leu-rich_rpt_typical-subtyp"/>
</dbReference>
<evidence type="ECO:0000256" key="9">
    <source>
        <dbReference type="ARBA" id="ARBA00023065"/>
    </source>
</evidence>
<dbReference type="SUPFAM" id="SSF52058">
    <property type="entry name" value="L domain-like"/>
    <property type="match status" value="1"/>
</dbReference>
<keyword evidence="7" id="KW-0677">Repeat</keyword>
<comment type="subcellular location">
    <subcellularLocation>
        <location evidence="1">Cell membrane</location>
        <topology evidence="1">Single-pass membrane protein</topology>
    </subcellularLocation>
</comment>
<evidence type="ECO:0000256" key="2">
    <source>
        <dbReference type="ARBA" id="ARBA00022448"/>
    </source>
</evidence>
<keyword evidence="5 14" id="KW-0812">Transmembrane</keyword>
<feature type="domain" description="LRRNT" evidence="15">
    <location>
        <begin position="39"/>
        <end position="71"/>
    </location>
</feature>
<evidence type="ECO:0000256" key="4">
    <source>
        <dbReference type="ARBA" id="ARBA00022614"/>
    </source>
</evidence>
<evidence type="ECO:0000256" key="10">
    <source>
        <dbReference type="ARBA" id="ARBA00023136"/>
    </source>
</evidence>
<keyword evidence="9" id="KW-0406">Ion transport</keyword>
<evidence type="ECO:0000256" key="3">
    <source>
        <dbReference type="ARBA" id="ARBA00022475"/>
    </source>
</evidence>
<dbReference type="Pfam" id="PF13855">
    <property type="entry name" value="LRR_8"/>
    <property type="match status" value="2"/>
</dbReference>
<dbReference type="PANTHER" id="PTHR24369:SF175">
    <property type="entry name" value="LEUCINE RICH REPEATS AND TRANSMEMBRANE DOMAINS 2"/>
    <property type="match status" value="1"/>
</dbReference>
<dbReference type="SMART" id="SM00013">
    <property type="entry name" value="LRRNT"/>
    <property type="match status" value="1"/>
</dbReference>
<keyword evidence="10 14" id="KW-0472">Membrane</keyword>
<dbReference type="FunFam" id="3.80.10.10:FF:000015">
    <property type="entry name" value="Leucine rich repeat containing 38"/>
    <property type="match status" value="1"/>
</dbReference>
<dbReference type="SMART" id="SM00369">
    <property type="entry name" value="LRR_TYP"/>
    <property type="match status" value="5"/>
</dbReference>
<proteinExistence type="predicted"/>
<keyword evidence="2" id="KW-0813">Transport</keyword>
<evidence type="ECO:0000256" key="6">
    <source>
        <dbReference type="ARBA" id="ARBA00022729"/>
    </source>
</evidence>
<keyword evidence="18" id="KW-1185">Reference proteome</keyword>
<keyword evidence="12" id="KW-0407">Ion channel</keyword>
<dbReference type="SMART" id="SM00364">
    <property type="entry name" value="LRR_BAC"/>
    <property type="match status" value="2"/>
</dbReference>
<evidence type="ECO:0000313" key="17">
    <source>
        <dbReference type="EMBL" id="GCC30280.1"/>
    </source>
</evidence>
<keyword evidence="3" id="KW-1003">Cell membrane</keyword>
<dbReference type="STRING" id="137246.A0A401SIW8"/>
<dbReference type="InterPro" id="IPR000372">
    <property type="entry name" value="LRRNT"/>
</dbReference>
<feature type="transmembrane region" description="Helical" evidence="14">
    <location>
        <begin position="21"/>
        <end position="39"/>
    </location>
</feature>
<dbReference type="OMA" id="QISWIAC"/>
<sequence length="364" mass="41401">MLNMEPVTSEVMKLGMKTCYTCHYCLFFVLLTIVEALLACPTHCSCKNYEVDCSNLGLVTIPTDIPSNIKFLSLSNNKLSSLQALTFSNVTTLEKLDLSNNYLDQLPANVFDYIRNLTDLNLRNNSIRSLDKSIFYKTTNLQRLDLSVNGLSQIPLLLFDEMQNLTWLNLEENRMPNLEREAFEPLEFLRQLQLGGNPWECDCSLRDFKHWMEWFLYKGGKLDGIECSLPKDLRGKDLRAVPIEMFNYCIQLEDENKSSGNGKAVTGPPCVKQEVSTPRPHYFHTSDCIRQRYRPVSVRRAIGTVVVAGVLCGIVCIMMVVAGAYGCIYASLMAKYHRELKKRQPLMGEGEQEQEDQKQASSMA</sequence>
<dbReference type="SMART" id="SM00082">
    <property type="entry name" value="LRRCT"/>
    <property type="match status" value="1"/>
</dbReference>
<keyword evidence="8 14" id="KW-1133">Transmembrane helix</keyword>
<evidence type="ECO:0008006" key="19">
    <source>
        <dbReference type="Google" id="ProtNLM"/>
    </source>
</evidence>
<organism evidence="17 18">
    <name type="scientific">Chiloscyllium punctatum</name>
    <name type="common">Brownbanded bambooshark</name>
    <name type="synonym">Hemiscyllium punctatum</name>
    <dbReference type="NCBI Taxonomy" id="137246"/>
    <lineage>
        <taxon>Eukaryota</taxon>
        <taxon>Metazoa</taxon>
        <taxon>Chordata</taxon>
        <taxon>Craniata</taxon>
        <taxon>Vertebrata</taxon>
        <taxon>Chondrichthyes</taxon>
        <taxon>Elasmobranchii</taxon>
        <taxon>Galeomorphii</taxon>
        <taxon>Galeoidea</taxon>
        <taxon>Orectolobiformes</taxon>
        <taxon>Hemiscylliidae</taxon>
        <taxon>Chiloscyllium</taxon>
    </lineage>
</organism>
<reference evidence="17 18" key="1">
    <citation type="journal article" date="2018" name="Nat. Ecol. Evol.">
        <title>Shark genomes provide insights into elasmobranch evolution and the origin of vertebrates.</title>
        <authorList>
            <person name="Hara Y"/>
            <person name="Yamaguchi K"/>
            <person name="Onimaru K"/>
            <person name="Kadota M"/>
            <person name="Koyanagi M"/>
            <person name="Keeley SD"/>
            <person name="Tatsumi K"/>
            <person name="Tanaka K"/>
            <person name="Motone F"/>
            <person name="Kageyama Y"/>
            <person name="Nozu R"/>
            <person name="Adachi N"/>
            <person name="Nishimura O"/>
            <person name="Nakagawa R"/>
            <person name="Tanegashima C"/>
            <person name="Kiyatake I"/>
            <person name="Matsumoto R"/>
            <person name="Murakumo K"/>
            <person name="Nishida K"/>
            <person name="Terakita A"/>
            <person name="Kuratani S"/>
            <person name="Sato K"/>
            <person name="Hyodo S Kuraku.S."/>
        </authorList>
    </citation>
    <scope>NUCLEOTIDE SEQUENCE [LARGE SCALE GENOMIC DNA]</scope>
</reference>
<dbReference type="GO" id="GO:0071805">
    <property type="term" value="P:potassium ion transmembrane transport"/>
    <property type="evidence" value="ECO:0007669"/>
    <property type="project" value="UniProtKB-ARBA"/>
</dbReference>
<evidence type="ECO:0000256" key="14">
    <source>
        <dbReference type="SAM" id="Phobius"/>
    </source>
</evidence>
<evidence type="ECO:0000313" key="18">
    <source>
        <dbReference type="Proteomes" id="UP000287033"/>
    </source>
</evidence>
<comment type="caution">
    <text evidence="17">The sequence shown here is derived from an EMBL/GenBank/DDBJ whole genome shotgun (WGS) entry which is preliminary data.</text>
</comment>
<dbReference type="InterPro" id="IPR050541">
    <property type="entry name" value="LRR_TM_domain-containing"/>
</dbReference>
<name>A0A401SIW8_CHIPU</name>
<dbReference type="Proteomes" id="UP000287033">
    <property type="component" value="Unassembled WGS sequence"/>
</dbReference>
<feature type="transmembrane region" description="Helical" evidence="14">
    <location>
        <begin position="301"/>
        <end position="334"/>
    </location>
</feature>
<dbReference type="InterPro" id="IPR001611">
    <property type="entry name" value="Leu-rich_rpt"/>
</dbReference>
<dbReference type="InterPro" id="IPR032675">
    <property type="entry name" value="LRR_dom_sf"/>
</dbReference>
<evidence type="ECO:0000256" key="7">
    <source>
        <dbReference type="ARBA" id="ARBA00022737"/>
    </source>
</evidence>
<keyword evidence="6" id="KW-0732">Signal</keyword>
<dbReference type="OrthoDB" id="1600340at2759"/>
<dbReference type="Gene3D" id="3.80.10.10">
    <property type="entry name" value="Ribonuclease Inhibitor"/>
    <property type="match status" value="1"/>
</dbReference>
<dbReference type="AlphaFoldDB" id="A0A401SIW8"/>
<evidence type="ECO:0000256" key="12">
    <source>
        <dbReference type="ARBA" id="ARBA00023303"/>
    </source>
</evidence>